<keyword evidence="3" id="KW-0464">Manganese</keyword>
<sequence length="473" mass="52505">MDKIKIGLFGIGLDTYWEQFDGLHEQLNQYIKTVSMKIHELGFSVLNAGLVDTVRQTEDIEHKFKSEQVDVLVLYITTYALSSTVLPLVQAIDKPVIVLALQPEKQLPYKEINKYDDRATRTGKWLAHCQACAAPELASVFNTAKIPYEMIVGYLEENDVWSEVSDTLNAFTVKKQLSKTNIGVLGHYYNGMVDVYSNKRLLSSKFGVRFDVIEMCELVEKRRAVSTEEIEIKYKELESKLSVNNQCEKFEIERAVITSVALDKLVNAHRLGAMAYYYEGSTNSEHENIITSVILGNTLLTSRGIPIAGEYEVKNVIAMKIMSLFGAGGSFSEPYGMDFENDKVIWGHDGPAHIEMSEDVVSLVPLPVYHGKPGKGVSIQMSVAKGPITILSVVENSDGDIVLQYAEGNSTDGSVLDIGNTNSNYKFDLSAKEFTTKWCLGGPSHHAAIGKGHLGNKIEKLANCLEIKTNRIS</sequence>
<keyword evidence="5" id="KW-0119">Carbohydrate metabolism</keyword>
<evidence type="ECO:0000313" key="6">
    <source>
        <dbReference type="EMBL" id="MCQ1058111.1"/>
    </source>
</evidence>
<evidence type="ECO:0000256" key="3">
    <source>
        <dbReference type="ARBA" id="ARBA00023211"/>
    </source>
</evidence>
<keyword evidence="7" id="KW-1185">Reference proteome</keyword>
<dbReference type="InterPro" id="IPR009015">
    <property type="entry name" value="Fucose_isomerase_N/cen_sf"/>
</dbReference>
<evidence type="ECO:0000256" key="1">
    <source>
        <dbReference type="ARBA" id="ARBA00022723"/>
    </source>
</evidence>
<dbReference type="Proteomes" id="UP001524460">
    <property type="component" value="Unassembled WGS sequence"/>
</dbReference>
<dbReference type="SUPFAM" id="SSF50443">
    <property type="entry name" value="FucI/AraA C-terminal domain-like"/>
    <property type="match status" value="1"/>
</dbReference>
<dbReference type="InterPro" id="IPR038583">
    <property type="entry name" value="AraA_N_sf"/>
</dbReference>
<dbReference type="InterPro" id="IPR003762">
    <property type="entry name" value="Lara_isomerase"/>
</dbReference>
<keyword evidence="1" id="KW-0479">Metal-binding</keyword>
<dbReference type="RefSeq" id="WP_255041885.1">
    <property type="nucleotide sequence ID" value="NZ_JANEYT010000014.1"/>
</dbReference>
<dbReference type="Gene3D" id="3.40.50.10940">
    <property type="match status" value="1"/>
</dbReference>
<evidence type="ECO:0000256" key="2">
    <source>
        <dbReference type="ARBA" id="ARBA00022935"/>
    </source>
</evidence>
<gene>
    <name evidence="6" type="ORF">NHN17_08570</name>
</gene>
<name>A0ABT1N045_9GAMM</name>
<dbReference type="SUPFAM" id="SSF53743">
    <property type="entry name" value="FucI/AraA N-terminal and middle domains"/>
    <property type="match status" value="1"/>
</dbReference>
<keyword evidence="4 6" id="KW-0413">Isomerase</keyword>
<keyword evidence="2" id="KW-0054">Arabinose catabolism</keyword>
<accession>A0ABT1N045</accession>
<evidence type="ECO:0000256" key="5">
    <source>
        <dbReference type="ARBA" id="ARBA00023277"/>
    </source>
</evidence>
<protein>
    <submittedName>
        <fullName evidence="6">L-fucose/L-arabinose isomerase family protein</fullName>
    </submittedName>
</protein>
<dbReference type="PANTHER" id="PTHR38464">
    <property type="entry name" value="L-ARABINOSE ISOMERASE"/>
    <property type="match status" value="1"/>
</dbReference>
<dbReference type="InterPro" id="IPR004216">
    <property type="entry name" value="Fuc/Ara_isomerase_C"/>
</dbReference>
<dbReference type="EMBL" id="JANEYT010000014">
    <property type="protein sequence ID" value="MCQ1058111.1"/>
    <property type="molecule type" value="Genomic_DNA"/>
</dbReference>
<comment type="caution">
    <text evidence="6">The sequence shown here is derived from an EMBL/GenBank/DDBJ whole genome shotgun (WGS) entry which is preliminary data.</text>
</comment>
<reference evidence="6 7" key="1">
    <citation type="submission" date="2022-07" db="EMBL/GenBank/DDBJ databases">
        <title>Photobacterium pectinilyticum sp. nov., a marine bacterium isolated from surface seawater of Qingdao offshore.</title>
        <authorList>
            <person name="Wang X."/>
        </authorList>
    </citation>
    <scope>NUCLEOTIDE SEQUENCE [LARGE SCALE GENOMIC DNA]</scope>
    <source>
        <strain evidence="6 7">ZSDE20</strain>
    </source>
</reference>
<organism evidence="6 7">
    <name type="scientific">Photobacterium pectinilyticum</name>
    <dbReference type="NCBI Taxonomy" id="2906793"/>
    <lineage>
        <taxon>Bacteria</taxon>
        <taxon>Pseudomonadati</taxon>
        <taxon>Pseudomonadota</taxon>
        <taxon>Gammaproteobacteria</taxon>
        <taxon>Vibrionales</taxon>
        <taxon>Vibrionaceae</taxon>
        <taxon>Photobacterium</taxon>
    </lineage>
</organism>
<evidence type="ECO:0000256" key="4">
    <source>
        <dbReference type="ARBA" id="ARBA00023235"/>
    </source>
</evidence>
<dbReference type="CDD" id="cd00578">
    <property type="entry name" value="L-fuc_L-ara-isomerases"/>
    <property type="match status" value="1"/>
</dbReference>
<dbReference type="PANTHER" id="PTHR38464:SF1">
    <property type="entry name" value="L-ARABINOSE ISOMERASE"/>
    <property type="match status" value="1"/>
</dbReference>
<proteinExistence type="predicted"/>
<evidence type="ECO:0000313" key="7">
    <source>
        <dbReference type="Proteomes" id="UP001524460"/>
    </source>
</evidence>
<dbReference type="GO" id="GO:0016853">
    <property type="term" value="F:isomerase activity"/>
    <property type="evidence" value="ECO:0007669"/>
    <property type="project" value="UniProtKB-KW"/>
</dbReference>